<dbReference type="EMBL" id="BART01019350">
    <property type="protein sequence ID" value="GAG85062.1"/>
    <property type="molecule type" value="Genomic_DNA"/>
</dbReference>
<accession>X1BV96</accession>
<gene>
    <name evidence="1" type="ORF">S01H4_36239</name>
</gene>
<protein>
    <submittedName>
        <fullName evidence="1">Uncharacterized protein</fullName>
    </submittedName>
</protein>
<reference evidence="1" key="1">
    <citation type="journal article" date="2014" name="Front. Microbiol.">
        <title>High frequency of phylogenetically diverse reductive dehalogenase-homologous genes in deep subseafloor sedimentary metagenomes.</title>
        <authorList>
            <person name="Kawai M."/>
            <person name="Futagami T."/>
            <person name="Toyoda A."/>
            <person name="Takaki Y."/>
            <person name="Nishi S."/>
            <person name="Hori S."/>
            <person name="Arai W."/>
            <person name="Tsubouchi T."/>
            <person name="Morono Y."/>
            <person name="Uchiyama I."/>
            <person name="Ito T."/>
            <person name="Fujiyama A."/>
            <person name="Inagaki F."/>
            <person name="Takami H."/>
        </authorList>
    </citation>
    <scope>NUCLEOTIDE SEQUENCE</scope>
    <source>
        <strain evidence="1">Expedition CK06-06</strain>
    </source>
</reference>
<name>X1BV96_9ZZZZ</name>
<evidence type="ECO:0000313" key="1">
    <source>
        <dbReference type="EMBL" id="GAG85062.1"/>
    </source>
</evidence>
<organism evidence="1">
    <name type="scientific">marine sediment metagenome</name>
    <dbReference type="NCBI Taxonomy" id="412755"/>
    <lineage>
        <taxon>unclassified sequences</taxon>
        <taxon>metagenomes</taxon>
        <taxon>ecological metagenomes</taxon>
    </lineage>
</organism>
<proteinExistence type="predicted"/>
<comment type="caution">
    <text evidence="1">The sequence shown here is derived from an EMBL/GenBank/DDBJ whole genome shotgun (WGS) entry which is preliminary data.</text>
</comment>
<sequence length="211" mass="23734">MLVQKSANRTVVSLNFSKFKAREVIRERRGEDGKRLTFHSPRLKSVVPSGARYAYDLIAFVGIKSYQEGRKLKAIQEEISNRYGVAPIPFSSLYDLQRKFLFYLGEVQRQAAPRLKDYLRDRGHNTWLIDGTIEPGTPVFLGVKEAYDGIFLGGAKIPTENDRDIANCLIKVANLYGVPDETLHDLSERMSNGFEIAFPGKTPPCMSLSSS</sequence>
<dbReference type="AlphaFoldDB" id="X1BV96"/>